<feature type="compositionally biased region" description="Basic and acidic residues" evidence="5">
    <location>
        <begin position="803"/>
        <end position="816"/>
    </location>
</feature>
<keyword evidence="6" id="KW-1133">Transmembrane helix</keyword>
<dbReference type="PANTHER" id="PTHR43047">
    <property type="entry name" value="TWO-COMPONENT HISTIDINE PROTEIN KINASE"/>
    <property type="match status" value="1"/>
</dbReference>
<evidence type="ECO:0000256" key="4">
    <source>
        <dbReference type="ARBA" id="ARBA00022777"/>
    </source>
</evidence>
<dbReference type="PRINTS" id="PR00344">
    <property type="entry name" value="BCTRLSENSOR"/>
</dbReference>
<dbReference type="PANTHER" id="PTHR43047:SF68">
    <property type="entry name" value="HISTIDINE KINASE 5"/>
    <property type="match status" value="1"/>
</dbReference>
<dbReference type="AlphaFoldDB" id="A0A1Y1I071"/>
<keyword evidence="3" id="KW-0808">Transferase</keyword>
<dbReference type="STRING" id="105231.A0A1Y1I071"/>
<gene>
    <name evidence="8" type="ORF">KFL_001030020</name>
</gene>
<dbReference type="SUPFAM" id="SSF55874">
    <property type="entry name" value="ATPase domain of HSP90 chaperone/DNA topoisomerase II/histidine kinase"/>
    <property type="match status" value="1"/>
</dbReference>
<feature type="region of interest" description="Disordered" evidence="5">
    <location>
        <begin position="557"/>
        <end position="620"/>
    </location>
</feature>
<dbReference type="EMBL" id="DF237052">
    <property type="protein sequence ID" value="GAQ82177.1"/>
    <property type="molecule type" value="Genomic_DNA"/>
</dbReference>
<feature type="region of interest" description="Disordered" evidence="5">
    <location>
        <begin position="753"/>
        <end position="784"/>
    </location>
</feature>
<evidence type="ECO:0000256" key="6">
    <source>
        <dbReference type="SAM" id="Phobius"/>
    </source>
</evidence>
<protein>
    <recommendedName>
        <fullName evidence="2">histidine kinase</fullName>
        <ecNumber evidence="2">2.7.13.3</ecNumber>
    </recommendedName>
</protein>
<proteinExistence type="predicted"/>
<evidence type="ECO:0000256" key="1">
    <source>
        <dbReference type="ARBA" id="ARBA00000085"/>
    </source>
</evidence>
<sequence>MLSAMKRSLSVESFAEPEGSGGSGFSISKRLRTGVRRHVFDKDAQMHTKYVMQDKVERPQFVKKIALSYIVSAALIAVLCLTGQIIVQVYESRTHTDGRYVNTAGKQRYFSQAIVKASLAMERANGSGDPASSAHFQSQLQYSLQQWYTAQYGLQFGDGSLQLSGSKDKTVRRLFAQVEPNFQMMYAAGTKILQDVSGTSFDALGVVPPETPSNALGISANVDVLTANEETFLRLMNEIVGRFQDLGEEHVRTLLIITWIFAALIILTLILEGVFLVRPVLMRMHLLVSERFDLLHASLEAEAGARGVSILMVGYVSHEMREPLGSVMRNLKYLFGQLKQMAIIHGKPEGGALHEACKSAMETLRQSLNSCRLLATVIDDIADMRKLEAGMLTLYTKPVDISECMRHVAGMMQPKLGVTLRSEMDPSVEGKRYNLDRHRLEQLLVNLISNAMKFTREGTVVVRVLPWDDRGLRFEVIDHGIGMTSEASAKVFMPFIETPHDKANFQGGTGLGLYICKLLADLMGGTIGVTSEVGHGSTFWFNVPASVLVDHALSSANSNPRDPPVINGFTTSGALPEGREGEIDEDEKDEDERELPPLMESQQDVETTVSGPGHVHHGGVSITSILGSASKPFDELDHISPHSRRGGSLRAGSKFWSLSESSPRRGGSYHGGNSYRGEGSYRGGARRGSSVHGGSVYRGGGPGHLTIDIEGLSQRGSRGAPSPLGNGGGLVRTSSNTNTPLLATQGPTFVYHGRPVGPPRTEVKSLDVETGDGGTRGVRVGRESARGGNLFLKLQEKMQAGGGDEKEAPRDASDSV</sequence>
<feature type="transmembrane region" description="Helical" evidence="6">
    <location>
        <begin position="254"/>
        <end position="277"/>
    </location>
</feature>
<dbReference type="GO" id="GO:0000155">
    <property type="term" value="F:phosphorelay sensor kinase activity"/>
    <property type="evidence" value="ECO:0000318"/>
    <property type="project" value="GO_Central"/>
</dbReference>
<dbReference type="EC" id="2.7.13.3" evidence="2"/>
<dbReference type="OrthoDB" id="60033at2759"/>
<dbReference type="Proteomes" id="UP000054558">
    <property type="component" value="Unassembled WGS sequence"/>
</dbReference>
<feature type="region of interest" description="Disordered" evidence="5">
    <location>
        <begin position="797"/>
        <end position="816"/>
    </location>
</feature>
<keyword evidence="6" id="KW-0812">Transmembrane</keyword>
<comment type="catalytic activity">
    <reaction evidence="1">
        <text>ATP + protein L-histidine = ADP + protein N-phospho-L-histidine.</text>
        <dbReference type="EC" id="2.7.13.3"/>
    </reaction>
</comment>
<dbReference type="InterPro" id="IPR036890">
    <property type="entry name" value="HATPase_C_sf"/>
</dbReference>
<dbReference type="CDD" id="cd16922">
    <property type="entry name" value="HATPase_EvgS-ArcB-TorS-like"/>
    <property type="match status" value="1"/>
</dbReference>
<dbReference type="Gene3D" id="1.10.287.130">
    <property type="match status" value="1"/>
</dbReference>
<dbReference type="GO" id="GO:0000160">
    <property type="term" value="P:phosphorelay signal transduction system"/>
    <property type="evidence" value="ECO:0000318"/>
    <property type="project" value="GO_Central"/>
</dbReference>
<evidence type="ECO:0000256" key="2">
    <source>
        <dbReference type="ARBA" id="ARBA00012438"/>
    </source>
</evidence>
<organism evidence="8 9">
    <name type="scientific">Klebsormidium nitens</name>
    <name type="common">Green alga</name>
    <name type="synonym">Ulothrix nitens</name>
    <dbReference type="NCBI Taxonomy" id="105231"/>
    <lineage>
        <taxon>Eukaryota</taxon>
        <taxon>Viridiplantae</taxon>
        <taxon>Streptophyta</taxon>
        <taxon>Klebsormidiophyceae</taxon>
        <taxon>Klebsormidiales</taxon>
        <taxon>Klebsormidiaceae</taxon>
        <taxon>Klebsormidium</taxon>
    </lineage>
</organism>
<dbReference type="PROSITE" id="PS50109">
    <property type="entry name" value="HIS_KIN"/>
    <property type="match status" value="1"/>
</dbReference>
<feature type="domain" description="Histidine kinase" evidence="7">
    <location>
        <begin position="315"/>
        <end position="547"/>
    </location>
</feature>
<keyword evidence="6" id="KW-0472">Membrane</keyword>
<dbReference type="Pfam" id="PF02518">
    <property type="entry name" value="HATPase_c"/>
    <property type="match status" value="1"/>
</dbReference>
<evidence type="ECO:0000313" key="8">
    <source>
        <dbReference type="EMBL" id="GAQ82177.1"/>
    </source>
</evidence>
<dbReference type="InterPro" id="IPR004358">
    <property type="entry name" value="Sig_transdc_His_kin-like_C"/>
</dbReference>
<dbReference type="Gene3D" id="3.30.565.10">
    <property type="entry name" value="Histidine kinase-like ATPase, C-terminal domain"/>
    <property type="match status" value="1"/>
</dbReference>
<reference evidence="8 9" key="1">
    <citation type="journal article" date="2014" name="Nat. Commun.">
        <title>Klebsormidium flaccidum genome reveals primary factors for plant terrestrial adaptation.</title>
        <authorList>
            <person name="Hori K."/>
            <person name="Maruyama F."/>
            <person name="Fujisawa T."/>
            <person name="Togashi T."/>
            <person name="Yamamoto N."/>
            <person name="Seo M."/>
            <person name="Sato S."/>
            <person name="Yamada T."/>
            <person name="Mori H."/>
            <person name="Tajima N."/>
            <person name="Moriyama T."/>
            <person name="Ikeuchi M."/>
            <person name="Watanabe M."/>
            <person name="Wada H."/>
            <person name="Kobayashi K."/>
            <person name="Saito M."/>
            <person name="Masuda T."/>
            <person name="Sasaki-Sekimoto Y."/>
            <person name="Mashiguchi K."/>
            <person name="Awai K."/>
            <person name="Shimojima M."/>
            <person name="Masuda S."/>
            <person name="Iwai M."/>
            <person name="Nobusawa T."/>
            <person name="Narise T."/>
            <person name="Kondo S."/>
            <person name="Saito H."/>
            <person name="Sato R."/>
            <person name="Murakawa M."/>
            <person name="Ihara Y."/>
            <person name="Oshima-Yamada Y."/>
            <person name="Ohtaka K."/>
            <person name="Satoh M."/>
            <person name="Sonobe K."/>
            <person name="Ishii M."/>
            <person name="Ohtani R."/>
            <person name="Kanamori-Sato M."/>
            <person name="Honoki R."/>
            <person name="Miyazaki D."/>
            <person name="Mochizuki H."/>
            <person name="Umetsu J."/>
            <person name="Higashi K."/>
            <person name="Shibata D."/>
            <person name="Kamiya Y."/>
            <person name="Sato N."/>
            <person name="Nakamura Y."/>
            <person name="Tabata S."/>
            <person name="Ida S."/>
            <person name="Kurokawa K."/>
            <person name="Ohta H."/>
        </authorList>
    </citation>
    <scope>NUCLEOTIDE SEQUENCE [LARGE SCALE GENOMIC DNA]</scope>
    <source>
        <strain evidence="8 9">NIES-2285</strain>
    </source>
</reference>
<dbReference type="InterPro" id="IPR005467">
    <property type="entry name" value="His_kinase_dom"/>
</dbReference>
<accession>A0A1Y1I071</accession>
<feature type="region of interest" description="Disordered" evidence="5">
    <location>
        <begin position="657"/>
        <end position="741"/>
    </location>
</feature>
<evidence type="ECO:0000313" key="9">
    <source>
        <dbReference type="Proteomes" id="UP000054558"/>
    </source>
</evidence>
<keyword evidence="4" id="KW-0418">Kinase</keyword>
<name>A0A1Y1I071_KLENI</name>
<evidence type="ECO:0000259" key="7">
    <source>
        <dbReference type="PROSITE" id="PS50109"/>
    </source>
</evidence>
<evidence type="ECO:0000256" key="3">
    <source>
        <dbReference type="ARBA" id="ARBA00022679"/>
    </source>
</evidence>
<dbReference type="GO" id="GO:0009927">
    <property type="term" value="F:histidine phosphotransfer kinase activity"/>
    <property type="evidence" value="ECO:0000318"/>
    <property type="project" value="GO_Central"/>
</dbReference>
<feature type="compositionally biased region" description="Polar residues" evidence="5">
    <location>
        <begin position="732"/>
        <end position="741"/>
    </location>
</feature>
<dbReference type="SMART" id="SM00387">
    <property type="entry name" value="HATPase_c"/>
    <property type="match status" value="1"/>
</dbReference>
<dbReference type="InterPro" id="IPR003594">
    <property type="entry name" value="HATPase_dom"/>
</dbReference>
<keyword evidence="9" id="KW-1185">Reference proteome</keyword>
<feature type="compositionally biased region" description="Low complexity" evidence="5">
    <location>
        <begin position="609"/>
        <end position="620"/>
    </location>
</feature>
<feature type="transmembrane region" description="Helical" evidence="6">
    <location>
        <begin position="65"/>
        <end position="87"/>
    </location>
</feature>
<dbReference type="GO" id="GO:0005886">
    <property type="term" value="C:plasma membrane"/>
    <property type="evidence" value="ECO:0000318"/>
    <property type="project" value="GO_Central"/>
</dbReference>
<evidence type="ECO:0000256" key="5">
    <source>
        <dbReference type="SAM" id="MobiDB-lite"/>
    </source>
</evidence>
<feature type="compositionally biased region" description="Acidic residues" evidence="5">
    <location>
        <begin position="582"/>
        <end position="593"/>
    </location>
</feature>